<evidence type="ECO:0000313" key="2">
    <source>
        <dbReference type="Proteomes" id="UP000297714"/>
    </source>
</evidence>
<gene>
    <name evidence="1" type="ORF">CAGA_19840</name>
</gene>
<reference evidence="1 2" key="1">
    <citation type="submission" date="2019-04" db="EMBL/GenBank/DDBJ databases">
        <authorList>
            <person name="Poehlein A."/>
            <person name="Bengelsdorf F.R."/>
            <person name="Duerre P."/>
            <person name="Daniel R."/>
        </authorList>
    </citation>
    <scope>NUCLEOTIDE SEQUENCE [LARGE SCALE GENOMIC DNA]</scope>
    <source>
        <strain evidence="1 2">BS-1</strain>
    </source>
</reference>
<dbReference type="AlphaFoldDB" id="A0A4Z0Y7T0"/>
<keyword evidence="2" id="KW-1185">Reference proteome</keyword>
<dbReference type="Proteomes" id="UP000297714">
    <property type="component" value="Unassembled WGS sequence"/>
</dbReference>
<comment type="caution">
    <text evidence="1">The sequence shown here is derived from an EMBL/GenBank/DDBJ whole genome shotgun (WGS) entry which is preliminary data.</text>
</comment>
<dbReference type="EMBL" id="SRMQ01000009">
    <property type="protein sequence ID" value="TGJ76008.1"/>
    <property type="molecule type" value="Genomic_DNA"/>
</dbReference>
<evidence type="ECO:0000313" key="1">
    <source>
        <dbReference type="EMBL" id="TGJ76008.1"/>
    </source>
</evidence>
<proteinExistence type="predicted"/>
<name>A0A4Z0Y7T0_9FIRM</name>
<sequence>MRLAKLAPFFHGVSFVFTKAIHKKNLRFFIFSCCKIYEWLSLHNREEINVNNGIFSNLGNGY</sequence>
<protein>
    <submittedName>
        <fullName evidence="1">Uncharacterized protein</fullName>
    </submittedName>
</protein>
<organism evidence="1 2">
    <name type="scientific">Caproiciproducens galactitolivorans</name>
    <dbReference type="NCBI Taxonomy" id="642589"/>
    <lineage>
        <taxon>Bacteria</taxon>
        <taxon>Bacillati</taxon>
        <taxon>Bacillota</taxon>
        <taxon>Clostridia</taxon>
        <taxon>Eubacteriales</taxon>
        <taxon>Acutalibacteraceae</taxon>
        <taxon>Caproiciproducens</taxon>
    </lineage>
</organism>
<accession>A0A4Z0Y7T0</accession>